<protein>
    <recommendedName>
        <fullName evidence="3">Prolyl 4-hydroxylase alpha subunit Fe(2+) 2OG dioxygenase domain-containing protein</fullName>
    </recommendedName>
</protein>
<sequence length="307" mass="34942">MLANNSSSFFNLPVALETNGSREERILGMRQNHTLHTHWRSLDDHSLSKPSLLDLFANNIPLVRETNFLSDEECNAMHEILLTHKIGIYNTDHVWPKVGCVGISQTDYTKDKDTYFGRVEKARSLQDRWKAEAGVDIMDRIVGSLHKATGLPVRLAIEGDREYFAGVVRALDSGIQIHADYAPFEGANWEIGRIAAQISWNILINRIPGGDTYIYDREWRAPQDDLIWRKEFPKYAYDPQVVQGRAFKAMSARRGDLTIFNSRNFHEVRACDIPKGEQDFPVRYTVSSFIGYLPGQGSEPATLVLWS</sequence>
<keyword evidence="2" id="KW-1185">Reference proteome</keyword>
<dbReference type="Proteomes" id="UP000094444">
    <property type="component" value="Unassembled WGS sequence"/>
</dbReference>
<gene>
    <name evidence="1" type="ORF">DHEL01_v209537</name>
</gene>
<proteinExistence type="predicted"/>
<organism evidence="1 2">
    <name type="scientific">Diaporthe helianthi</name>
    <dbReference type="NCBI Taxonomy" id="158607"/>
    <lineage>
        <taxon>Eukaryota</taxon>
        <taxon>Fungi</taxon>
        <taxon>Dikarya</taxon>
        <taxon>Ascomycota</taxon>
        <taxon>Pezizomycotina</taxon>
        <taxon>Sordariomycetes</taxon>
        <taxon>Sordariomycetidae</taxon>
        <taxon>Diaporthales</taxon>
        <taxon>Diaporthaceae</taxon>
        <taxon>Diaporthe</taxon>
    </lineage>
</organism>
<evidence type="ECO:0000313" key="1">
    <source>
        <dbReference type="EMBL" id="POS72066.1"/>
    </source>
</evidence>
<dbReference type="EMBL" id="MAVT02001093">
    <property type="protein sequence ID" value="POS72066.1"/>
    <property type="molecule type" value="Genomic_DNA"/>
</dbReference>
<dbReference type="AlphaFoldDB" id="A0A2P5HP77"/>
<name>A0A2P5HP77_DIAHE</name>
<comment type="caution">
    <text evidence="1">The sequence shown here is derived from an EMBL/GenBank/DDBJ whole genome shotgun (WGS) entry which is preliminary data.</text>
</comment>
<evidence type="ECO:0000313" key="2">
    <source>
        <dbReference type="Proteomes" id="UP000094444"/>
    </source>
</evidence>
<reference evidence="1" key="1">
    <citation type="submission" date="2017-09" db="EMBL/GenBank/DDBJ databases">
        <title>Polyketide synthases of a Diaporthe helianthi virulent isolate.</title>
        <authorList>
            <person name="Baroncelli R."/>
        </authorList>
    </citation>
    <scope>NUCLEOTIDE SEQUENCE [LARGE SCALE GENOMIC DNA]</scope>
    <source>
        <strain evidence="1">7/96</strain>
    </source>
</reference>
<evidence type="ECO:0008006" key="3">
    <source>
        <dbReference type="Google" id="ProtNLM"/>
    </source>
</evidence>
<accession>A0A2P5HP77</accession>
<dbReference type="OrthoDB" id="5282017at2759"/>
<dbReference type="InParanoid" id="A0A2P5HP77"/>